<evidence type="ECO:0000313" key="13">
    <source>
        <dbReference type="Proteomes" id="UP001183390"/>
    </source>
</evidence>
<evidence type="ECO:0000256" key="1">
    <source>
        <dbReference type="ARBA" id="ARBA00004651"/>
    </source>
</evidence>
<dbReference type="InterPro" id="IPR003352">
    <property type="entry name" value="PTS_EIIC"/>
</dbReference>
<dbReference type="EMBL" id="JAVREP010000037">
    <property type="protein sequence ID" value="MDT0332128.1"/>
    <property type="molecule type" value="Genomic_DNA"/>
</dbReference>
<evidence type="ECO:0000256" key="5">
    <source>
        <dbReference type="ARBA" id="ARBA00022683"/>
    </source>
</evidence>
<dbReference type="InterPro" id="IPR050429">
    <property type="entry name" value="PTS_Glucose_EIICBA"/>
</dbReference>
<evidence type="ECO:0000256" key="9">
    <source>
        <dbReference type="SAM" id="MobiDB-lite"/>
    </source>
</evidence>
<evidence type="ECO:0000256" key="8">
    <source>
        <dbReference type="ARBA" id="ARBA00023136"/>
    </source>
</evidence>
<keyword evidence="13" id="KW-1185">Reference proteome</keyword>
<keyword evidence="2" id="KW-0813">Transport</keyword>
<name>A0ABU2MHS0_9ACTN</name>
<accession>A0ABU2MHS0</accession>
<keyword evidence="5" id="KW-0598">Phosphotransferase system</keyword>
<feature type="transmembrane region" description="Helical" evidence="10">
    <location>
        <begin position="363"/>
        <end position="386"/>
    </location>
</feature>
<comment type="subcellular location">
    <subcellularLocation>
        <location evidence="1">Cell membrane</location>
        <topology evidence="1">Multi-pass membrane protein</topology>
    </subcellularLocation>
</comment>
<feature type="transmembrane region" description="Helical" evidence="10">
    <location>
        <begin position="215"/>
        <end position="235"/>
    </location>
</feature>
<feature type="region of interest" description="Disordered" evidence="9">
    <location>
        <begin position="447"/>
        <end position="483"/>
    </location>
</feature>
<feature type="transmembrane region" description="Helical" evidence="10">
    <location>
        <begin position="178"/>
        <end position="195"/>
    </location>
</feature>
<keyword evidence="8 10" id="KW-0472">Membrane</keyword>
<sequence>MSSDNTPAATAEAAKPKRSSSGLAWLQRLGRSLMMPIAVLPAAAILLRLGQPDLLGADGVAGWPGMGWMVPVAGAVGMAGDAIFQALPLLFAIGVSLGFAKRADGSTALAAVVGYLVFDRVATWTMVTYDGPFGDLGSRLVTYPLPVDLETREAITDPTVVAEVMPVINHAVKNPTDVLGGIVMGLVAALLWQRYHRIKLPTWLGFFGGRRFVPMVTAVAGLFIGVALGLLWPVVGAWIQDFGEWIVGLGAVGAGAYGVINRLLLPLGLHHVVNSLVWFVSGTYTDAEGNVSHGEITRYFAGDPDAGGMLAGFFPVLMFGLPAAALAMWSAAPKARRTRIGSIMIPAALTAFVTGITEPVEFAFIFVAPLLFVVHIVLTGVSMAVLNALDAQLGFGFSAGLIDLLLNAGKDNTQGLGLVLLLGVVYFFVYFAVFYLLIKWLNLPTPGREDDPEEDPVPSAVSGAADGGPEPGTPAPRDPDGRG</sequence>
<evidence type="ECO:0000313" key="12">
    <source>
        <dbReference type="EMBL" id="MDT0332128.1"/>
    </source>
</evidence>
<dbReference type="Pfam" id="PF02378">
    <property type="entry name" value="PTS_EIIC"/>
    <property type="match status" value="1"/>
</dbReference>
<dbReference type="PANTHER" id="PTHR30009">
    <property type="entry name" value="CYTOCHROME C-TYPE SYNTHESIS PROTEIN AND PTS TRANSMEMBRANE COMPONENT"/>
    <property type="match status" value="1"/>
</dbReference>
<evidence type="ECO:0000256" key="2">
    <source>
        <dbReference type="ARBA" id="ARBA00022448"/>
    </source>
</evidence>
<keyword evidence="4" id="KW-0762">Sugar transport</keyword>
<feature type="transmembrane region" description="Helical" evidence="10">
    <location>
        <begin position="308"/>
        <end position="328"/>
    </location>
</feature>
<reference evidence="13" key="1">
    <citation type="submission" date="2023-07" db="EMBL/GenBank/DDBJ databases">
        <title>30 novel species of actinomycetes from the DSMZ collection.</title>
        <authorList>
            <person name="Nouioui I."/>
        </authorList>
    </citation>
    <scope>NUCLEOTIDE SEQUENCE [LARGE SCALE GENOMIC DNA]</scope>
    <source>
        <strain evidence="13">DSM 44743</strain>
    </source>
</reference>
<evidence type="ECO:0000256" key="10">
    <source>
        <dbReference type="SAM" id="Phobius"/>
    </source>
</evidence>
<evidence type="ECO:0000256" key="7">
    <source>
        <dbReference type="ARBA" id="ARBA00022989"/>
    </source>
</evidence>
<keyword evidence="7 10" id="KW-1133">Transmembrane helix</keyword>
<feature type="transmembrane region" description="Helical" evidence="10">
    <location>
        <begin position="415"/>
        <end position="438"/>
    </location>
</feature>
<dbReference type="PROSITE" id="PS51103">
    <property type="entry name" value="PTS_EIIC_TYPE_1"/>
    <property type="match status" value="1"/>
</dbReference>
<protein>
    <submittedName>
        <fullName evidence="12">PTS transporter subunit EIIC</fullName>
    </submittedName>
</protein>
<feature type="domain" description="PTS EIIC type-1" evidence="11">
    <location>
        <begin position="20"/>
        <end position="450"/>
    </location>
</feature>
<proteinExistence type="predicted"/>
<organism evidence="12 13">
    <name type="scientific">Nocardiopsis lambiniae</name>
    <dbReference type="NCBI Taxonomy" id="3075539"/>
    <lineage>
        <taxon>Bacteria</taxon>
        <taxon>Bacillati</taxon>
        <taxon>Actinomycetota</taxon>
        <taxon>Actinomycetes</taxon>
        <taxon>Streptosporangiales</taxon>
        <taxon>Nocardiopsidaceae</taxon>
        <taxon>Nocardiopsis</taxon>
    </lineage>
</organism>
<evidence type="ECO:0000256" key="4">
    <source>
        <dbReference type="ARBA" id="ARBA00022597"/>
    </source>
</evidence>
<feature type="transmembrane region" description="Helical" evidence="10">
    <location>
        <begin position="70"/>
        <end position="93"/>
    </location>
</feature>
<evidence type="ECO:0000256" key="3">
    <source>
        <dbReference type="ARBA" id="ARBA00022475"/>
    </source>
</evidence>
<feature type="transmembrane region" description="Helical" evidence="10">
    <location>
        <begin position="242"/>
        <end position="260"/>
    </location>
</feature>
<keyword evidence="6 10" id="KW-0812">Transmembrane</keyword>
<dbReference type="InterPro" id="IPR013013">
    <property type="entry name" value="PTS_EIIC_1"/>
</dbReference>
<comment type="caution">
    <text evidence="12">The sequence shown here is derived from an EMBL/GenBank/DDBJ whole genome shotgun (WGS) entry which is preliminary data.</text>
</comment>
<dbReference type="Proteomes" id="UP001183390">
    <property type="component" value="Unassembled WGS sequence"/>
</dbReference>
<dbReference type="RefSeq" id="WP_311514559.1">
    <property type="nucleotide sequence ID" value="NZ_JAVREP010000037.1"/>
</dbReference>
<dbReference type="PANTHER" id="PTHR30009:SF4">
    <property type="entry name" value="PTS SYSTEM N-ACETYLGLUCOSAMINE-SPECIFIC EIICBA COMPONENT"/>
    <property type="match status" value="1"/>
</dbReference>
<keyword evidence="3" id="KW-1003">Cell membrane</keyword>
<feature type="transmembrane region" description="Helical" evidence="10">
    <location>
        <begin position="33"/>
        <end position="50"/>
    </location>
</feature>
<evidence type="ECO:0000256" key="6">
    <source>
        <dbReference type="ARBA" id="ARBA00022692"/>
    </source>
</evidence>
<evidence type="ECO:0000259" key="11">
    <source>
        <dbReference type="PROSITE" id="PS51103"/>
    </source>
</evidence>
<gene>
    <name evidence="12" type="ORF">RM479_27275</name>
</gene>